<evidence type="ECO:0000313" key="3">
    <source>
        <dbReference type="Proteomes" id="UP001300763"/>
    </source>
</evidence>
<evidence type="ECO:0000313" key="2">
    <source>
        <dbReference type="EMBL" id="MDD7964516.1"/>
    </source>
</evidence>
<feature type="domain" description="Cupin type-2" evidence="1">
    <location>
        <begin position="39"/>
        <end position="114"/>
    </location>
</feature>
<dbReference type="Proteomes" id="UP001300763">
    <property type="component" value="Unassembled WGS sequence"/>
</dbReference>
<accession>A0ABT5SQV7</accession>
<dbReference type="Pfam" id="PF07883">
    <property type="entry name" value="Cupin_2"/>
    <property type="match status" value="1"/>
</dbReference>
<dbReference type="RefSeq" id="WP_274199072.1">
    <property type="nucleotide sequence ID" value="NZ_JAQZAO010000002.1"/>
</dbReference>
<evidence type="ECO:0000259" key="1">
    <source>
        <dbReference type="Pfam" id="PF07883"/>
    </source>
</evidence>
<protein>
    <submittedName>
        <fullName evidence="2">Cupin domain-containing protein</fullName>
    </submittedName>
</protein>
<dbReference type="Gene3D" id="2.60.120.10">
    <property type="entry name" value="Jelly Rolls"/>
    <property type="match status" value="1"/>
</dbReference>
<dbReference type="InterPro" id="IPR011051">
    <property type="entry name" value="RmlC_Cupin_sf"/>
</dbReference>
<dbReference type="EMBL" id="JAQZAO010000002">
    <property type="protein sequence ID" value="MDD7964516.1"/>
    <property type="molecule type" value="Genomic_DNA"/>
</dbReference>
<organism evidence="2 3">
    <name type="scientific">Actinomycetospora lemnae</name>
    <dbReference type="NCBI Taxonomy" id="3019891"/>
    <lineage>
        <taxon>Bacteria</taxon>
        <taxon>Bacillati</taxon>
        <taxon>Actinomycetota</taxon>
        <taxon>Actinomycetes</taxon>
        <taxon>Pseudonocardiales</taxon>
        <taxon>Pseudonocardiaceae</taxon>
        <taxon>Actinomycetospora</taxon>
    </lineage>
</organism>
<dbReference type="PANTHER" id="PTHR36440:SF1">
    <property type="entry name" value="PUTATIVE (AFU_ORTHOLOGUE AFUA_8G07350)-RELATED"/>
    <property type="match status" value="1"/>
</dbReference>
<proteinExistence type="predicted"/>
<dbReference type="InterPro" id="IPR053146">
    <property type="entry name" value="QDO-like"/>
</dbReference>
<reference evidence="2 3" key="1">
    <citation type="submission" date="2023-02" db="EMBL/GenBank/DDBJ databases">
        <title>Genome sequencing required for Actinomycetospora new species description.</title>
        <authorList>
            <person name="Saimee Y."/>
            <person name="Duangmal K."/>
        </authorList>
    </citation>
    <scope>NUCLEOTIDE SEQUENCE [LARGE SCALE GENOMIC DNA]</scope>
    <source>
        <strain evidence="2 3">DW7H6</strain>
    </source>
</reference>
<name>A0ABT5SQV7_9PSEU</name>
<dbReference type="SUPFAM" id="SSF51182">
    <property type="entry name" value="RmlC-like cupins"/>
    <property type="match status" value="1"/>
</dbReference>
<keyword evidence="3" id="KW-1185">Reference proteome</keyword>
<dbReference type="InterPro" id="IPR014710">
    <property type="entry name" value="RmlC-like_jellyroll"/>
</dbReference>
<comment type="caution">
    <text evidence="2">The sequence shown here is derived from an EMBL/GenBank/DDBJ whole genome shotgun (WGS) entry which is preliminary data.</text>
</comment>
<gene>
    <name evidence="2" type="ORF">PGB27_04065</name>
</gene>
<dbReference type="PANTHER" id="PTHR36440">
    <property type="entry name" value="PUTATIVE (AFU_ORTHOLOGUE AFUA_8G07350)-RELATED"/>
    <property type="match status" value="1"/>
</dbReference>
<dbReference type="InterPro" id="IPR013096">
    <property type="entry name" value="Cupin_2"/>
</dbReference>
<sequence>MDKLPVDYATCDCLRLGTDELVVLMSTAESGGDLFAVELRMPPGGGPPVMHRHEPSEVYCVRRGELTFYTGELLADGGWTRVRRVVAGPGDVVPLPGGTPHTIRNESDTDAVAFGVHAPGAVMEGFARAGAALAADGPPAMADVLALAARHGVELLGPIPDPRSAGATARG</sequence>